<name>X0SEN9_9ZZZZ</name>
<gene>
    <name evidence="1" type="ORF">S01H1_17621</name>
</gene>
<feature type="non-terminal residue" evidence="1">
    <location>
        <position position="30"/>
    </location>
</feature>
<dbReference type="AlphaFoldDB" id="X0SEN9"/>
<dbReference type="EMBL" id="BARS01009363">
    <property type="protein sequence ID" value="GAF73591.1"/>
    <property type="molecule type" value="Genomic_DNA"/>
</dbReference>
<protein>
    <submittedName>
        <fullName evidence="1">Uncharacterized protein</fullName>
    </submittedName>
</protein>
<accession>X0SEN9</accession>
<proteinExistence type="predicted"/>
<organism evidence="1">
    <name type="scientific">marine sediment metagenome</name>
    <dbReference type="NCBI Taxonomy" id="412755"/>
    <lineage>
        <taxon>unclassified sequences</taxon>
        <taxon>metagenomes</taxon>
        <taxon>ecological metagenomes</taxon>
    </lineage>
</organism>
<sequence>MMDARSHRNGCWRHGSQRRAVGIFLAVAVV</sequence>
<evidence type="ECO:0000313" key="1">
    <source>
        <dbReference type="EMBL" id="GAF73591.1"/>
    </source>
</evidence>
<comment type="caution">
    <text evidence="1">The sequence shown here is derived from an EMBL/GenBank/DDBJ whole genome shotgun (WGS) entry which is preliminary data.</text>
</comment>
<reference evidence="1" key="1">
    <citation type="journal article" date="2014" name="Front. Microbiol.">
        <title>High frequency of phylogenetically diverse reductive dehalogenase-homologous genes in deep subseafloor sedimentary metagenomes.</title>
        <authorList>
            <person name="Kawai M."/>
            <person name="Futagami T."/>
            <person name="Toyoda A."/>
            <person name="Takaki Y."/>
            <person name="Nishi S."/>
            <person name="Hori S."/>
            <person name="Arai W."/>
            <person name="Tsubouchi T."/>
            <person name="Morono Y."/>
            <person name="Uchiyama I."/>
            <person name="Ito T."/>
            <person name="Fujiyama A."/>
            <person name="Inagaki F."/>
            <person name="Takami H."/>
        </authorList>
    </citation>
    <scope>NUCLEOTIDE SEQUENCE</scope>
    <source>
        <strain evidence="1">Expedition CK06-06</strain>
    </source>
</reference>